<keyword evidence="4" id="KW-0539">Nucleus</keyword>
<dbReference type="SMR" id="B4N9D4"/>
<dbReference type="GO" id="GO:0031080">
    <property type="term" value="C:nuclear pore outer ring"/>
    <property type="evidence" value="ECO:0007669"/>
    <property type="project" value="TreeGrafter"/>
</dbReference>
<dbReference type="EMBL" id="CH964232">
    <property type="protein sequence ID" value="EDW80567.2"/>
    <property type="molecule type" value="Genomic_DNA"/>
</dbReference>
<dbReference type="eggNOG" id="KOG4714">
    <property type="taxonomic scope" value="Eukaryota"/>
</dbReference>
<evidence type="ECO:0000256" key="1">
    <source>
        <dbReference type="ARBA" id="ARBA00004123"/>
    </source>
</evidence>
<reference evidence="5 6" key="1">
    <citation type="journal article" date="2007" name="Nature">
        <title>Evolution of genes and genomes on the Drosophila phylogeny.</title>
        <authorList>
            <consortium name="Drosophila 12 Genomes Consortium"/>
            <person name="Clark A.G."/>
            <person name="Eisen M.B."/>
            <person name="Smith D.R."/>
            <person name="Bergman C.M."/>
            <person name="Oliver B."/>
            <person name="Markow T.A."/>
            <person name="Kaufman T.C."/>
            <person name="Kellis M."/>
            <person name="Gelbart W."/>
            <person name="Iyer V.N."/>
            <person name="Pollard D.A."/>
            <person name="Sackton T.B."/>
            <person name="Larracuente A.M."/>
            <person name="Singh N.D."/>
            <person name="Abad J.P."/>
            <person name="Abt D.N."/>
            <person name="Adryan B."/>
            <person name="Aguade M."/>
            <person name="Akashi H."/>
            <person name="Anderson W.W."/>
            <person name="Aquadro C.F."/>
            <person name="Ardell D.H."/>
            <person name="Arguello R."/>
            <person name="Artieri C.G."/>
            <person name="Barbash D.A."/>
            <person name="Barker D."/>
            <person name="Barsanti P."/>
            <person name="Batterham P."/>
            <person name="Batzoglou S."/>
            <person name="Begun D."/>
            <person name="Bhutkar A."/>
            <person name="Blanco E."/>
            <person name="Bosak S.A."/>
            <person name="Bradley R.K."/>
            <person name="Brand A.D."/>
            <person name="Brent M.R."/>
            <person name="Brooks A.N."/>
            <person name="Brown R.H."/>
            <person name="Butlin R.K."/>
            <person name="Caggese C."/>
            <person name="Calvi B.R."/>
            <person name="Bernardo de Carvalho A."/>
            <person name="Caspi A."/>
            <person name="Castrezana S."/>
            <person name="Celniker S.E."/>
            <person name="Chang J.L."/>
            <person name="Chapple C."/>
            <person name="Chatterji S."/>
            <person name="Chinwalla A."/>
            <person name="Civetta A."/>
            <person name="Clifton S.W."/>
            <person name="Comeron J.M."/>
            <person name="Costello J.C."/>
            <person name="Coyne J.A."/>
            <person name="Daub J."/>
            <person name="David R.G."/>
            <person name="Delcher A.L."/>
            <person name="Delehaunty K."/>
            <person name="Do C.B."/>
            <person name="Ebling H."/>
            <person name="Edwards K."/>
            <person name="Eickbush T."/>
            <person name="Evans J.D."/>
            <person name="Filipski A."/>
            <person name="Findeiss S."/>
            <person name="Freyhult E."/>
            <person name="Fulton L."/>
            <person name="Fulton R."/>
            <person name="Garcia A.C."/>
            <person name="Gardiner A."/>
            <person name="Garfield D.A."/>
            <person name="Garvin B.E."/>
            <person name="Gibson G."/>
            <person name="Gilbert D."/>
            <person name="Gnerre S."/>
            <person name="Godfrey J."/>
            <person name="Good R."/>
            <person name="Gotea V."/>
            <person name="Gravely B."/>
            <person name="Greenberg A.J."/>
            <person name="Griffiths-Jones S."/>
            <person name="Gross S."/>
            <person name="Guigo R."/>
            <person name="Gustafson E.A."/>
            <person name="Haerty W."/>
            <person name="Hahn M.W."/>
            <person name="Halligan D.L."/>
            <person name="Halpern A.L."/>
            <person name="Halter G.M."/>
            <person name="Han M.V."/>
            <person name="Heger A."/>
            <person name="Hillier L."/>
            <person name="Hinrichs A.S."/>
            <person name="Holmes I."/>
            <person name="Hoskins R.A."/>
            <person name="Hubisz M.J."/>
            <person name="Hultmark D."/>
            <person name="Huntley M.A."/>
            <person name="Jaffe D.B."/>
            <person name="Jagadeeshan S."/>
            <person name="Jeck W.R."/>
            <person name="Johnson J."/>
            <person name="Jones C.D."/>
            <person name="Jordan W.C."/>
            <person name="Karpen G.H."/>
            <person name="Kataoka E."/>
            <person name="Keightley P.D."/>
            <person name="Kheradpour P."/>
            <person name="Kirkness E.F."/>
            <person name="Koerich L.B."/>
            <person name="Kristiansen K."/>
            <person name="Kudrna D."/>
            <person name="Kulathinal R.J."/>
            <person name="Kumar S."/>
            <person name="Kwok R."/>
            <person name="Lander E."/>
            <person name="Langley C.H."/>
            <person name="Lapoint R."/>
            <person name="Lazzaro B.P."/>
            <person name="Lee S.J."/>
            <person name="Levesque L."/>
            <person name="Li R."/>
            <person name="Lin C.F."/>
            <person name="Lin M.F."/>
            <person name="Lindblad-Toh K."/>
            <person name="Llopart A."/>
            <person name="Long M."/>
            <person name="Low L."/>
            <person name="Lozovsky E."/>
            <person name="Lu J."/>
            <person name="Luo M."/>
            <person name="Machado C.A."/>
            <person name="Makalowski W."/>
            <person name="Marzo M."/>
            <person name="Matsuda M."/>
            <person name="Matzkin L."/>
            <person name="McAllister B."/>
            <person name="McBride C.S."/>
            <person name="McKernan B."/>
            <person name="McKernan K."/>
            <person name="Mendez-Lago M."/>
            <person name="Minx P."/>
            <person name="Mollenhauer M.U."/>
            <person name="Montooth K."/>
            <person name="Mount S.M."/>
            <person name="Mu X."/>
            <person name="Myers E."/>
            <person name="Negre B."/>
            <person name="Newfeld S."/>
            <person name="Nielsen R."/>
            <person name="Noor M.A."/>
            <person name="O'Grady P."/>
            <person name="Pachter L."/>
            <person name="Papaceit M."/>
            <person name="Parisi M.J."/>
            <person name="Parisi M."/>
            <person name="Parts L."/>
            <person name="Pedersen J.S."/>
            <person name="Pesole G."/>
            <person name="Phillippy A.M."/>
            <person name="Ponting C.P."/>
            <person name="Pop M."/>
            <person name="Porcelli D."/>
            <person name="Powell J.R."/>
            <person name="Prohaska S."/>
            <person name="Pruitt K."/>
            <person name="Puig M."/>
            <person name="Quesneville H."/>
            <person name="Ram K.R."/>
            <person name="Rand D."/>
            <person name="Rasmussen M.D."/>
            <person name="Reed L.K."/>
            <person name="Reenan R."/>
            <person name="Reily A."/>
            <person name="Remington K.A."/>
            <person name="Rieger T.T."/>
            <person name="Ritchie M.G."/>
            <person name="Robin C."/>
            <person name="Rogers Y.H."/>
            <person name="Rohde C."/>
            <person name="Rozas J."/>
            <person name="Rubenfield M.J."/>
            <person name="Ruiz A."/>
            <person name="Russo S."/>
            <person name="Salzberg S.L."/>
            <person name="Sanchez-Gracia A."/>
            <person name="Saranga D.J."/>
            <person name="Sato H."/>
            <person name="Schaeffer S.W."/>
            <person name="Schatz M.C."/>
            <person name="Schlenke T."/>
            <person name="Schwartz R."/>
            <person name="Segarra C."/>
            <person name="Singh R.S."/>
            <person name="Sirot L."/>
            <person name="Sirota M."/>
            <person name="Sisneros N.B."/>
            <person name="Smith C.D."/>
            <person name="Smith T.F."/>
            <person name="Spieth J."/>
            <person name="Stage D.E."/>
            <person name="Stark A."/>
            <person name="Stephan W."/>
            <person name="Strausberg R.L."/>
            <person name="Strempel S."/>
            <person name="Sturgill D."/>
            <person name="Sutton G."/>
            <person name="Sutton G.G."/>
            <person name="Tao W."/>
            <person name="Teichmann S."/>
            <person name="Tobari Y.N."/>
            <person name="Tomimura Y."/>
            <person name="Tsolas J.M."/>
            <person name="Valente V.L."/>
            <person name="Venter E."/>
            <person name="Venter J.C."/>
            <person name="Vicario S."/>
            <person name="Vieira F.G."/>
            <person name="Vilella A.J."/>
            <person name="Villasante A."/>
            <person name="Walenz B."/>
            <person name="Wang J."/>
            <person name="Wasserman M."/>
            <person name="Watts T."/>
            <person name="Wilson D."/>
            <person name="Wilson R.K."/>
            <person name="Wing R.A."/>
            <person name="Wolfner M.F."/>
            <person name="Wong A."/>
            <person name="Wong G.K."/>
            <person name="Wu C.I."/>
            <person name="Wu G."/>
            <person name="Yamamoto D."/>
            <person name="Yang H.P."/>
            <person name="Yang S.P."/>
            <person name="Yorke J.A."/>
            <person name="Yoshida K."/>
            <person name="Zdobnov E."/>
            <person name="Zhang P."/>
            <person name="Zhang Y."/>
            <person name="Zimin A.V."/>
            <person name="Baldwin J."/>
            <person name="Abdouelleil A."/>
            <person name="Abdulkadir J."/>
            <person name="Abebe A."/>
            <person name="Abera B."/>
            <person name="Abreu J."/>
            <person name="Acer S.C."/>
            <person name="Aftuck L."/>
            <person name="Alexander A."/>
            <person name="An P."/>
            <person name="Anderson E."/>
            <person name="Anderson S."/>
            <person name="Arachi H."/>
            <person name="Azer M."/>
            <person name="Bachantsang P."/>
            <person name="Barry A."/>
            <person name="Bayul T."/>
            <person name="Berlin A."/>
            <person name="Bessette D."/>
            <person name="Bloom T."/>
            <person name="Blye J."/>
            <person name="Boguslavskiy L."/>
            <person name="Bonnet C."/>
            <person name="Boukhgalter B."/>
            <person name="Bourzgui I."/>
            <person name="Brown A."/>
            <person name="Cahill P."/>
            <person name="Channer S."/>
            <person name="Cheshatsang Y."/>
            <person name="Chuda L."/>
            <person name="Citroen M."/>
            <person name="Collymore A."/>
            <person name="Cooke P."/>
            <person name="Costello M."/>
            <person name="D'Aco K."/>
            <person name="Daza R."/>
            <person name="De Haan G."/>
            <person name="DeGray S."/>
            <person name="DeMaso C."/>
            <person name="Dhargay N."/>
            <person name="Dooley K."/>
            <person name="Dooley E."/>
            <person name="Doricent M."/>
            <person name="Dorje P."/>
            <person name="Dorjee K."/>
            <person name="Dupes A."/>
            <person name="Elong R."/>
            <person name="Falk J."/>
            <person name="Farina A."/>
            <person name="Faro S."/>
            <person name="Ferguson D."/>
            <person name="Fisher S."/>
            <person name="Foley C.D."/>
            <person name="Franke A."/>
            <person name="Friedrich D."/>
            <person name="Gadbois L."/>
            <person name="Gearin G."/>
            <person name="Gearin C.R."/>
            <person name="Giannoukos G."/>
            <person name="Goode T."/>
            <person name="Graham J."/>
            <person name="Grandbois E."/>
            <person name="Grewal S."/>
            <person name="Gyaltsen K."/>
            <person name="Hafez N."/>
            <person name="Hagos B."/>
            <person name="Hall J."/>
            <person name="Henson C."/>
            <person name="Hollinger A."/>
            <person name="Honan T."/>
            <person name="Huard M.D."/>
            <person name="Hughes L."/>
            <person name="Hurhula B."/>
            <person name="Husby M.E."/>
            <person name="Kamat A."/>
            <person name="Kanga B."/>
            <person name="Kashin S."/>
            <person name="Khazanovich D."/>
            <person name="Kisner P."/>
            <person name="Lance K."/>
            <person name="Lara M."/>
            <person name="Lee W."/>
            <person name="Lennon N."/>
            <person name="Letendre F."/>
            <person name="LeVine R."/>
            <person name="Lipovsky A."/>
            <person name="Liu X."/>
            <person name="Liu J."/>
            <person name="Liu S."/>
            <person name="Lokyitsang T."/>
            <person name="Lokyitsang Y."/>
            <person name="Lubonja R."/>
            <person name="Lui A."/>
            <person name="MacDonald P."/>
            <person name="Magnisalis V."/>
            <person name="Maru K."/>
            <person name="Matthews C."/>
            <person name="McCusker W."/>
            <person name="McDonough S."/>
            <person name="Mehta T."/>
            <person name="Meldrim J."/>
            <person name="Meneus L."/>
            <person name="Mihai O."/>
            <person name="Mihalev A."/>
            <person name="Mihova T."/>
            <person name="Mittelman R."/>
            <person name="Mlenga V."/>
            <person name="Montmayeur A."/>
            <person name="Mulrain L."/>
            <person name="Navidi A."/>
            <person name="Naylor J."/>
            <person name="Negash T."/>
            <person name="Nguyen T."/>
            <person name="Nguyen N."/>
            <person name="Nicol R."/>
            <person name="Norbu C."/>
            <person name="Norbu N."/>
            <person name="Novod N."/>
            <person name="O'Neill B."/>
            <person name="Osman S."/>
            <person name="Markiewicz E."/>
            <person name="Oyono O.L."/>
            <person name="Patti C."/>
            <person name="Phunkhang P."/>
            <person name="Pierre F."/>
            <person name="Priest M."/>
            <person name="Raghuraman S."/>
            <person name="Rege F."/>
            <person name="Reyes R."/>
            <person name="Rise C."/>
            <person name="Rogov P."/>
            <person name="Ross K."/>
            <person name="Ryan E."/>
            <person name="Settipalli S."/>
            <person name="Shea T."/>
            <person name="Sherpa N."/>
            <person name="Shi L."/>
            <person name="Shih D."/>
            <person name="Sparrow T."/>
            <person name="Spaulding J."/>
            <person name="Stalker J."/>
            <person name="Stange-Thomann N."/>
            <person name="Stavropoulos S."/>
            <person name="Stone C."/>
            <person name="Strader C."/>
            <person name="Tesfaye S."/>
            <person name="Thomson T."/>
            <person name="Thoulutsang Y."/>
            <person name="Thoulutsang D."/>
            <person name="Topham K."/>
            <person name="Topping I."/>
            <person name="Tsamla T."/>
            <person name="Vassiliev H."/>
            <person name="Vo A."/>
            <person name="Wangchuk T."/>
            <person name="Wangdi T."/>
            <person name="Weiand M."/>
            <person name="Wilkinson J."/>
            <person name="Wilson A."/>
            <person name="Yadav S."/>
            <person name="Young G."/>
            <person name="Yu Q."/>
            <person name="Zembek L."/>
            <person name="Zhong D."/>
            <person name="Zimmer A."/>
            <person name="Zwirko Z."/>
            <person name="Jaffe D.B."/>
            <person name="Alvarez P."/>
            <person name="Brockman W."/>
            <person name="Butler J."/>
            <person name="Chin C."/>
            <person name="Gnerre S."/>
            <person name="Grabherr M."/>
            <person name="Kleber M."/>
            <person name="Mauceli E."/>
            <person name="MacCallum I."/>
        </authorList>
    </citation>
    <scope>NUCLEOTIDE SEQUENCE [LARGE SCALE GENOMIC DNA]</scope>
    <source>
        <strain evidence="6">Tucson 14030-0811.24</strain>
    </source>
</reference>
<dbReference type="PANTHER" id="PTHR22652">
    <property type="entry name" value="NUCLEOPORIN NUP43"/>
    <property type="match status" value="1"/>
</dbReference>
<dbReference type="InterPro" id="IPR015943">
    <property type="entry name" value="WD40/YVTN_repeat-like_dom_sf"/>
</dbReference>
<evidence type="ECO:0000256" key="2">
    <source>
        <dbReference type="ARBA" id="ARBA00022574"/>
    </source>
</evidence>
<evidence type="ECO:0000313" key="6">
    <source>
        <dbReference type="Proteomes" id="UP000007798"/>
    </source>
</evidence>
<name>B4N9D4_DROWI</name>
<dbReference type="InterPro" id="IPR036322">
    <property type="entry name" value="WD40_repeat_dom_sf"/>
</dbReference>
<dbReference type="Gene3D" id="2.130.10.10">
    <property type="entry name" value="YVTN repeat-like/Quinoprotein amine dehydrogenase"/>
    <property type="match status" value="1"/>
</dbReference>
<sequence length="359" mass="39893">MAANVSIHYVSEKISKVRWVPEQLQESERFISGSWDMSKNFVRIWRLQSNQHQFGNTDASLDFTPRCNDKIAMQDEVNGLEFVDHNTLAVGCADGHLSLFNLQRAVEEDKLQFQARSERLHSLKRSDSSAPCTAIAAYGSDVATVGEDGVLNVLSANNLKQVKRSIDADSISLFAVTYVNQHELVTANRMGVLRMFDTRLSSEAQPKIAFMAACEDDKASNFVSAITVHPMQQHILMCGSEEGTVTVWDLRNLAYPASYLTAHNSPINDIRFHSKDPSKLFTAAEGGEVWLWSENKALNESNQKDGNSAWLSGERVRTLIDLGGVLTNTRKAINSFDVHGSRLVCGSDTEAVYIVDDIF</sequence>
<dbReference type="OrthoDB" id="9890280at2759"/>
<comment type="subcellular location">
    <subcellularLocation>
        <location evidence="1">Nucleus</location>
    </subcellularLocation>
</comment>
<dbReference type="SMART" id="SM00320">
    <property type="entry name" value="WD40"/>
    <property type="match status" value="6"/>
</dbReference>
<dbReference type="PANTHER" id="PTHR22652:SF0">
    <property type="entry name" value="NUCLEOPORIN NUP43"/>
    <property type="match status" value="1"/>
</dbReference>
<protein>
    <submittedName>
        <fullName evidence="5">Uncharacterized protein</fullName>
    </submittedName>
</protein>
<keyword evidence="6" id="KW-1185">Reference proteome</keyword>
<dbReference type="HOGENOM" id="CLU_060663_0_0_1"/>
<dbReference type="SUPFAM" id="SSF50978">
    <property type="entry name" value="WD40 repeat-like"/>
    <property type="match status" value="1"/>
</dbReference>
<dbReference type="FunCoup" id="B4N9D4">
    <property type="interactions" value="1987"/>
</dbReference>
<evidence type="ECO:0000256" key="3">
    <source>
        <dbReference type="ARBA" id="ARBA00022737"/>
    </source>
</evidence>
<dbReference type="InterPro" id="IPR001680">
    <property type="entry name" value="WD40_rpt"/>
</dbReference>
<dbReference type="Proteomes" id="UP000007798">
    <property type="component" value="Unassembled WGS sequence"/>
</dbReference>
<dbReference type="Pfam" id="PF00400">
    <property type="entry name" value="WD40"/>
    <property type="match status" value="2"/>
</dbReference>
<proteinExistence type="predicted"/>
<accession>B4N9D4</accession>
<gene>
    <name evidence="5" type="primary">Dwil\GK11598</name>
    <name evidence="5" type="ORF">Dwil_GK11598</name>
</gene>
<dbReference type="STRING" id="7260.B4N9D4"/>
<dbReference type="KEGG" id="dwi:6648208"/>
<evidence type="ECO:0000256" key="4">
    <source>
        <dbReference type="ARBA" id="ARBA00023242"/>
    </source>
</evidence>
<organism evidence="5 6">
    <name type="scientific">Drosophila willistoni</name>
    <name type="common">Fruit fly</name>
    <dbReference type="NCBI Taxonomy" id="7260"/>
    <lineage>
        <taxon>Eukaryota</taxon>
        <taxon>Metazoa</taxon>
        <taxon>Ecdysozoa</taxon>
        <taxon>Arthropoda</taxon>
        <taxon>Hexapoda</taxon>
        <taxon>Insecta</taxon>
        <taxon>Pterygota</taxon>
        <taxon>Neoptera</taxon>
        <taxon>Endopterygota</taxon>
        <taxon>Diptera</taxon>
        <taxon>Brachycera</taxon>
        <taxon>Muscomorpha</taxon>
        <taxon>Ephydroidea</taxon>
        <taxon>Drosophilidae</taxon>
        <taxon>Drosophila</taxon>
        <taxon>Sophophora</taxon>
    </lineage>
</organism>
<dbReference type="AlphaFoldDB" id="B4N9D4"/>
<keyword evidence="2" id="KW-0853">WD repeat</keyword>
<evidence type="ECO:0000313" key="5">
    <source>
        <dbReference type="EMBL" id="EDW80567.2"/>
    </source>
</evidence>
<keyword evidence="3" id="KW-0677">Repeat</keyword>
<dbReference type="InParanoid" id="B4N9D4"/>